<sequence>MDPRELRELLELWLEILERGLNTQLAGLALPSWLPMPDWGLSTGPTNPASKSGPTASCGSSGGAHVPPTIPFQGAGEATGSDIGGLGNPPLAPGEWNDSLPTGTGITSELGPQGQTASLASTSRAPDNSFTDKGNSPHTPTAWGKAAMAAKLPQFDGKSCWQANLAQFNFIAEAAGWSWQEKGINLAASMKGDALQALMDISGTASGQHNAAGKQEQAGVDGAPPVCGQEHLDGKRVGCLGRNDNSIYVHCEVAGTPVSALIDTGSNISLVQRGLLAGSTPWLATARTAAVGAERSRNWVLSFNGCGRGKVLWELCYLLVLLA</sequence>
<dbReference type="GO" id="GO:0006508">
    <property type="term" value="P:proteolysis"/>
    <property type="evidence" value="ECO:0007669"/>
    <property type="project" value="InterPro"/>
</dbReference>
<dbReference type="InterPro" id="IPR021109">
    <property type="entry name" value="Peptidase_aspartic_dom_sf"/>
</dbReference>
<feature type="region of interest" description="Disordered" evidence="1">
    <location>
        <begin position="44"/>
        <end position="141"/>
    </location>
</feature>
<dbReference type="InterPro" id="IPR001969">
    <property type="entry name" value="Aspartic_peptidase_AS"/>
</dbReference>
<evidence type="ECO:0000313" key="2">
    <source>
        <dbReference type="EMBL" id="KAJ8340620.1"/>
    </source>
</evidence>
<dbReference type="PROSITE" id="PS00141">
    <property type="entry name" value="ASP_PROTEASE"/>
    <property type="match status" value="1"/>
</dbReference>
<dbReference type="Proteomes" id="UP001152622">
    <property type="component" value="Chromosome 16"/>
</dbReference>
<dbReference type="EMBL" id="JAINUF010000016">
    <property type="protein sequence ID" value="KAJ8340620.1"/>
    <property type="molecule type" value="Genomic_DNA"/>
</dbReference>
<accession>A0A9Q1IHD3</accession>
<evidence type="ECO:0000313" key="3">
    <source>
        <dbReference type="Proteomes" id="UP001152622"/>
    </source>
</evidence>
<evidence type="ECO:0000256" key="1">
    <source>
        <dbReference type="SAM" id="MobiDB-lite"/>
    </source>
</evidence>
<reference evidence="2" key="1">
    <citation type="journal article" date="2023" name="Science">
        <title>Genome structures resolve the early diversification of teleost fishes.</title>
        <authorList>
            <person name="Parey E."/>
            <person name="Louis A."/>
            <person name="Montfort J."/>
            <person name="Bouchez O."/>
            <person name="Roques C."/>
            <person name="Iampietro C."/>
            <person name="Lluch J."/>
            <person name="Castinel A."/>
            <person name="Donnadieu C."/>
            <person name="Desvignes T."/>
            <person name="Floi Bucao C."/>
            <person name="Jouanno E."/>
            <person name="Wen M."/>
            <person name="Mejri S."/>
            <person name="Dirks R."/>
            <person name="Jansen H."/>
            <person name="Henkel C."/>
            <person name="Chen W.J."/>
            <person name="Zahm M."/>
            <person name="Cabau C."/>
            <person name="Klopp C."/>
            <person name="Thompson A.W."/>
            <person name="Robinson-Rechavi M."/>
            <person name="Braasch I."/>
            <person name="Lecointre G."/>
            <person name="Bobe J."/>
            <person name="Postlethwait J.H."/>
            <person name="Berthelot C."/>
            <person name="Roest Crollius H."/>
            <person name="Guiguen Y."/>
        </authorList>
    </citation>
    <scope>NUCLEOTIDE SEQUENCE</scope>
    <source>
        <strain evidence="2">WJC10195</strain>
    </source>
</reference>
<protein>
    <submittedName>
        <fullName evidence="2">Uncharacterized protein</fullName>
    </submittedName>
</protein>
<dbReference type="SUPFAM" id="SSF50630">
    <property type="entry name" value="Acid proteases"/>
    <property type="match status" value="1"/>
</dbReference>
<feature type="compositionally biased region" description="Polar residues" evidence="1">
    <location>
        <begin position="44"/>
        <end position="59"/>
    </location>
</feature>
<organism evidence="2 3">
    <name type="scientific">Synaphobranchus kaupii</name>
    <name type="common">Kaup's arrowtooth eel</name>
    <dbReference type="NCBI Taxonomy" id="118154"/>
    <lineage>
        <taxon>Eukaryota</taxon>
        <taxon>Metazoa</taxon>
        <taxon>Chordata</taxon>
        <taxon>Craniata</taxon>
        <taxon>Vertebrata</taxon>
        <taxon>Euteleostomi</taxon>
        <taxon>Actinopterygii</taxon>
        <taxon>Neopterygii</taxon>
        <taxon>Teleostei</taxon>
        <taxon>Anguilliformes</taxon>
        <taxon>Synaphobranchidae</taxon>
        <taxon>Synaphobranchus</taxon>
    </lineage>
</organism>
<comment type="caution">
    <text evidence="2">The sequence shown here is derived from an EMBL/GenBank/DDBJ whole genome shotgun (WGS) entry which is preliminary data.</text>
</comment>
<dbReference type="GO" id="GO:0004190">
    <property type="term" value="F:aspartic-type endopeptidase activity"/>
    <property type="evidence" value="ECO:0007669"/>
    <property type="project" value="InterPro"/>
</dbReference>
<dbReference type="Gene3D" id="2.40.70.10">
    <property type="entry name" value="Acid Proteases"/>
    <property type="match status" value="1"/>
</dbReference>
<dbReference type="AlphaFoldDB" id="A0A9Q1IHD3"/>
<keyword evidence="3" id="KW-1185">Reference proteome</keyword>
<gene>
    <name evidence="2" type="ORF">SKAU_G00352530</name>
</gene>
<feature type="compositionally biased region" description="Polar residues" evidence="1">
    <location>
        <begin position="113"/>
        <end position="139"/>
    </location>
</feature>
<proteinExistence type="predicted"/>
<name>A0A9Q1IHD3_SYNKA</name>